<dbReference type="EMBL" id="CAJVQB010047478">
    <property type="protein sequence ID" value="CAG8833484.1"/>
    <property type="molecule type" value="Genomic_DNA"/>
</dbReference>
<name>A0ABN7WIW7_GIGMA</name>
<feature type="non-terminal residue" evidence="3">
    <location>
        <position position="1"/>
    </location>
</feature>
<dbReference type="InterPro" id="IPR012337">
    <property type="entry name" value="RNaseH-like_sf"/>
</dbReference>
<evidence type="ECO:0000259" key="2">
    <source>
        <dbReference type="Pfam" id="PF05699"/>
    </source>
</evidence>
<dbReference type="Proteomes" id="UP000789901">
    <property type="component" value="Unassembled WGS sequence"/>
</dbReference>
<evidence type="ECO:0000256" key="1">
    <source>
        <dbReference type="SAM" id="MobiDB-lite"/>
    </source>
</evidence>
<sequence>LNSDMNSENTSISSNKSLSGDNISMNLNSNTEHSNKPSDIDHSITNTIITLTRNCEPLLISISYEELDLMNMLTIFEKEEEENIVNLDNNLEIITIANGNAISKLDKIEVYEYLKLDQMPTITNSLNWWKNAQDKYLIIASLACKYLAIPSTATL</sequence>
<accession>A0ABN7WIW7</accession>
<dbReference type="SUPFAM" id="SSF53098">
    <property type="entry name" value="Ribonuclease H-like"/>
    <property type="match status" value="1"/>
</dbReference>
<feature type="non-terminal residue" evidence="3">
    <location>
        <position position="155"/>
    </location>
</feature>
<gene>
    <name evidence="3" type="ORF">GMARGA_LOCUS31582</name>
</gene>
<feature type="region of interest" description="Disordered" evidence="1">
    <location>
        <begin position="1"/>
        <end position="39"/>
    </location>
</feature>
<evidence type="ECO:0000313" key="3">
    <source>
        <dbReference type="EMBL" id="CAG8833484.1"/>
    </source>
</evidence>
<organism evidence="3 4">
    <name type="scientific">Gigaspora margarita</name>
    <dbReference type="NCBI Taxonomy" id="4874"/>
    <lineage>
        <taxon>Eukaryota</taxon>
        <taxon>Fungi</taxon>
        <taxon>Fungi incertae sedis</taxon>
        <taxon>Mucoromycota</taxon>
        <taxon>Glomeromycotina</taxon>
        <taxon>Glomeromycetes</taxon>
        <taxon>Diversisporales</taxon>
        <taxon>Gigasporaceae</taxon>
        <taxon>Gigaspora</taxon>
    </lineage>
</organism>
<protein>
    <submittedName>
        <fullName evidence="3">24053_t:CDS:1</fullName>
    </submittedName>
</protein>
<dbReference type="InterPro" id="IPR008906">
    <property type="entry name" value="HATC_C_dom"/>
</dbReference>
<keyword evidence="4" id="KW-1185">Reference proteome</keyword>
<proteinExistence type="predicted"/>
<dbReference type="Pfam" id="PF05699">
    <property type="entry name" value="Dimer_Tnp_hAT"/>
    <property type="match status" value="1"/>
</dbReference>
<comment type="caution">
    <text evidence="3">The sequence shown here is derived from an EMBL/GenBank/DDBJ whole genome shotgun (WGS) entry which is preliminary data.</text>
</comment>
<feature type="domain" description="HAT C-terminal dimerisation" evidence="2">
    <location>
        <begin position="111"/>
        <end position="152"/>
    </location>
</feature>
<feature type="compositionally biased region" description="Polar residues" evidence="1">
    <location>
        <begin position="1"/>
        <end position="32"/>
    </location>
</feature>
<evidence type="ECO:0000313" key="4">
    <source>
        <dbReference type="Proteomes" id="UP000789901"/>
    </source>
</evidence>
<reference evidence="3 4" key="1">
    <citation type="submission" date="2021-06" db="EMBL/GenBank/DDBJ databases">
        <authorList>
            <person name="Kallberg Y."/>
            <person name="Tangrot J."/>
            <person name="Rosling A."/>
        </authorList>
    </citation>
    <scope>NUCLEOTIDE SEQUENCE [LARGE SCALE GENOMIC DNA]</scope>
    <source>
        <strain evidence="3 4">120-4 pot B 10/14</strain>
    </source>
</reference>